<dbReference type="AlphaFoldDB" id="A0A138ZYX8"/>
<gene>
    <name evidence="2" type="ORF">M427DRAFT_49659</name>
</gene>
<evidence type="ECO:0000313" key="3">
    <source>
        <dbReference type="Proteomes" id="UP000070544"/>
    </source>
</evidence>
<feature type="transmembrane region" description="Helical" evidence="1">
    <location>
        <begin position="20"/>
        <end position="37"/>
    </location>
</feature>
<reference evidence="2 3" key="1">
    <citation type="journal article" date="2015" name="Genome Biol. Evol.">
        <title>Phylogenomic analyses indicate that early fungi evolved digesting cell walls of algal ancestors of land plants.</title>
        <authorList>
            <person name="Chang Y."/>
            <person name="Wang S."/>
            <person name="Sekimoto S."/>
            <person name="Aerts A.L."/>
            <person name="Choi C."/>
            <person name="Clum A."/>
            <person name="LaButti K.M."/>
            <person name="Lindquist E.A."/>
            <person name="Yee Ngan C."/>
            <person name="Ohm R.A."/>
            <person name="Salamov A.A."/>
            <person name="Grigoriev I.V."/>
            <person name="Spatafora J.W."/>
            <person name="Berbee M.L."/>
        </authorList>
    </citation>
    <scope>NUCLEOTIDE SEQUENCE [LARGE SCALE GENOMIC DNA]</scope>
    <source>
        <strain evidence="2 3">JEL478</strain>
    </source>
</reference>
<dbReference type="Proteomes" id="UP000070544">
    <property type="component" value="Unassembled WGS sequence"/>
</dbReference>
<accession>A0A138ZYX8</accession>
<name>A0A138ZYX8_GONPJ</name>
<evidence type="ECO:0000313" key="2">
    <source>
        <dbReference type="EMBL" id="KXS09333.1"/>
    </source>
</evidence>
<organism evidence="2 3">
    <name type="scientific">Gonapodya prolifera (strain JEL478)</name>
    <name type="common">Monoblepharis prolifera</name>
    <dbReference type="NCBI Taxonomy" id="1344416"/>
    <lineage>
        <taxon>Eukaryota</taxon>
        <taxon>Fungi</taxon>
        <taxon>Fungi incertae sedis</taxon>
        <taxon>Chytridiomycota</taxon>
        <taxon>Chytridiomycota incertae sedis</taxon>
        <taxon>Monoblepharidomycetes</taxon>
        <taxon>Monoblepharidales</taxon>
        <taxon>Gonapodyaceae</taxon>
        <taxon>Gonapodya</taxon>
    </lineage>
</organism>
<dbReference type="EMBL" id="KQ965870">
    <property type="protein sequence ID" value="KXS09333.1"/>
    <property type="molecule type" value="Genomic_DNA"/>
</dbReference>
<keyword evidence="3" id="KW-1185">Reference proteome</keyword>
<keyword evidence="1" id="KW-0472">Membrane</keyword>
<proteinExistence type="predicted"/>
<evidence type="ECO:0000256" key="1">
    <source>
        <dbReference type="SAM" id="Phobius"/>
    </source>
</evidence>
<dbReference type="OrthoDB" id="413746at2759"/>
<keyword evidence="1" id="KW-0812">Transmembrane</keyword>
<keyword evidence="1" id="KW-1133">Transmembrane helix</keyword>
<sequence>MDPNPAPTGNRPSVRTLMQYLAVSLILLSAALVGFYTSDTGADVSVGVDYASQQQGQRETEAIVPRLPRPIVAADFESSGSQLVWDPNSGISHPSQSLVTKPTKQRVWSGKTPPITRKNYVLTLASGYSVQDLSPFFRSWALRSPETRIIVFTDEAKLTPQHRRLFRESRIYKLIDTPLMEGWVPHTMRIMAWAEWFRQRVAEEDASGIPDDESEYGFILNADVRDTIVQRDPWQQPVLRWIQERRERYNDQYVVFAPEWGVEIATEPTGGNRAWIQECFGDEALEEIGEKPVSCSGVTMGTFRGMAQYWAEMWEMMREGGLAHKCHGRVAADQGLHNYLLHHTLALNTSLLAPTPTGPHLPLQYVVPTFFDSPVYTAHYSPPLGVNTRGEVIRPRRAEISSERAGTVIELIHQYDRHGEVNKGVRKWLRIGGGEKGGGH</sequence>
<protein>
    <submittedName>
        <fullName evidence="2">Uncharacterized protein</fullName>
    </submittedName>
</protein>